<dbReference type="Pfam" id="PF07508">
    <property type="entry name" value="Recombinase"/>
    <property type="match status" value="1"/>
</dbReference>
<evidence type="ECO:0000313" key="3">
    <source>
        <dbReference type="Proteomes" id="UP000694257"/>
    </source>
</evidence>
<reference evidence="2 3" key="1">
    <citation type="submission" date="2021-07" db="EMBL/GenBank/DDBJ databases">
        <title>Whole Genome Sequence of Nocardia Iowensis.</title>
        <authorList>
            <person name="Lamm A."/>
            <person name="Collins-Fairclough A.M."/>
            <person name="Bunk B."/>
            <person name="Sproer C."/>
        </authorList>
    </citation>
    <scope>NUCLEOTIDE SEQUENCE [LARGE SCALE GENOMIC DNA]</scope>
    <source>
        <strain evidence="2 3">NRRL 5646</strain>
    </source>
</reference>
<proteinExistence type="predicted"/>
<feature type="domain" description="Recombinase" evidence="1">
    <location>
        <begin position="17"/>
        <end position="64"/>
    </location>
</feature>
<evidence type="ECO:0000313" key="2">
    <source>
        <dbReference type="EMBL" id="QXN91884.1"/>
    </source>
</evidence>
<dbReference type="InterPro" id="IPR011109">
    <property type="entry name" value="DNA_bind_recombinase_dom"/>
</dbReference>
<sequence>MTAPQRRGRPRTCPDDVVRRIVEMHQNGVGYRDICRSLNADGIPTPAGRPKWYPSYVSRLLNTRNVVETFGGPRSRR</sequence>
<protein>
    <submittedName>
        <fullName evidence="2">Recombinase family protein</fullName>
    </submittedName>
</protein>
<dbReference type="EMBL" id="CP078145">
    <property type="protein sequence ID" value="QXN91884.1"/>
    <property type="molecule type" value="Genomic_DNA"/>
</dbReference>
<gene>
    <name evidence="2" type="ORF">KV110_01435</name>
</gene>
<keyword evidence="3" id="KW-1185">Reference proteome</keyword>
<dbReference type="Proteomes" id="UP000694257">
    <property type="component" value="Chromosome"/>
</dbReference>
<name>A0ABX8RQG9_NOCIO</name>
<evidence type="ECO:0000259" key="1">
    <source>
        <dbReference type="Pfam" id="PF07508"/>
    </source>
</evidence>
<accession>A0ABX8RQG9</accession>
<organism evidence="2 3">
    <name type="scientific">Nocardia iowensis</name>
    <dbReference type="NCBI Taxonomy" id="204891"/>
    <lineage>
        <taxon>Bacteria</taxon>
        <taxon>Bacillati</taxon>
        <taxon>Actinomycetota</taxon>
        <taxon>Actinomycetes</taxon>
        <taxon>Mycobacteriales</taxon>
        <taxon>Nocardiaceae</taxon>
        <taxon>Nocardia</taxon>
    </lineage>
</organism>